<feature type="compositionally biased region" description="Polar residues" evidence="2">
    <location>
        <begin position="407"/>
        <end position="426"/>
    </location>
</feature>
<evidence type="ECO:0000313" key="3">
    <source>
        <dbReference type="EMBL" id="ELU38763.1"/>
    </source>
</evidence>
<evidence type="ECO:0000313" key="4">
    <source>
        <dbReference type="Proteomes" id="UP000011668"/>
    </source>
</evidence>
<feature type="compositionally biased region" description="Basic and acidic residues" evidence="2">
    <location>
        <begin position="530"/>
        <end position="552"/>
    </location>
</feature>
<feature type="region of interest" description="Disordered" evidence="2">
    <location>
        <begin position="692"/>
        <end position="731"/>
    </location>
</feature>
<reference evidence="3 4" key="1">
    <citation type="journal article" date="2013" name="Nat. Commun.">
        <title>The evolution and pathogenic mechanisms of the rice sheath blight pathogen.</title>
        <authorList>
            <person name="Zheng A."/>
            <person name="Lin R."/>
            <person name="Xu L."/>
            <person name="Qin P."/>
            <person name="Tang C."/>
            <person name="Ai P."/>
            <person name="Zhang D."/>
            <person name="Liu Y."/>
            <person name="Sun Z."/>
            <person name="Feng H."/>
            <person name="Wang Y."/>
            <person name="Chen Y."/>
            <person name="Liang X."/>
            <person name="Fu R."/>
            <person name="Li Q."/>
            <person name="Zhang J."/>
            <person name="Yu X."/>
            <person name="Xie Z."/>
            <person name="Ding L."/>
            <person name="Guan P."/>
            <person name="Tang J."/>
            <person name="Liang Y."/>
            <person name="Wang S."/>
            <person name="Deng Q."/>
            <person name="Li S."/>
            <person name="Zhu J."/>
            <person name="Wang L."/>
            <person name="Liu H."/>
            <person name="Li P."/>
        </authorList>
    </citation>
    <scope>NUCLEOTIDE SEQUENCE [LARGE SCALE GENOMIC DNA]</scope>
    <source>
        <strain evidence="4">AG-1 IA</strain>
    </source>
</reference>
<feature type="compositionally biased region" description="Basic and acidic residues" evidence="2">
    <location>
        <begin position="1163"/>
        <end position="1173"/>
    </location>
</feature>
<accession>L8WPS9</accession>
<dbReference type="PANTHER" id="PTHR19327:SF0">
    <property type="entry name" value="GOLGIN SUBFAMILY A MEMBER 4"/>
    <property type="match status" value="1"/>
</dbReference>
<feature type="compositionally biased region" description="Basic and acidic residues" evidence="2">
    <location>
        <begin position="702"/>
        <end position="718"/>
    </location>
</feature>
<evidence type="ECO:0000256" key="2">
    <source>
        <dbReference type="SAM" id="MobiDB-lite"/>
    </source>
</evidence>
<gene>
    <name evidence="3" type="ORF">AG1IA_07199</name>
</gene>
<protein>
    <submittedName>
        <fullName evidence="3">SF3b10 domain-containing protein</fullName>
    </submittedName>
</protein>
<feature type="region of interest" description="Disordered" evidence="2">
    <location>
        <begin position="357"/>
        <end position="444"/>
    </location>
</feature>
<comment type="caution">
    <text evidence="3">The sequence shown here is derived from an EMBL/GenBank/DDBJ whole genome shotgun (WGS) entry which is preliminary data.</text>
</comment>
<feature type="compositionally biased region" description="Polar residues" evidence="2">
    <location>
        <begin position="370"/>
        <end position="396"/>
    </location>
</feature>
<feature type="region of interest" description="Disordered" evidence="2">
    <location>
        <begin position="528"/>
        <end position="552"/>
    </location>
</feature>
<dbReference type="GO" id="GO:0048193">
    <property type="term" value="P:Golgi vesicle transport"/>
    <property type="evidence" value="ECO:0007669"/>
    <property type="project" value="TreeGrafter"/>
</dbReference>
<dbReference type="GO" id="GO:0031267">
    <property type="term" value="F:small GTPase binding"/>
    <property type="evidence" value="ECO:0007669"/>
    <property type="project" value="TreeGrafter"/>
</dbReference>
<feature type="compositionally biased region" description="Polar residues" evidence="2">
    <location>
        <begin position="692"/>
        <end position="701"/>
    </location>
</feature>
<feature type="compositionally biased region" description="Polar residues" evidence="2">
    <location>
        <begin position="719"/>
        <end position="729"/>
    </location>
</feature>
<sequence length="1378" mass="153186">MKPRARSSHRGHKAEFCECGWHASPFGPYAWFPGASILDRRSSYQTSPMICLHAARFGLIEKRTRTSRQIWLVNLDSICLSDPGWVSLPFTGLSLNLSGIALRVRTSEWFKQRASFTPSPALITSDHVVIASSAPMNSCHMAHPRASQLLTSHSIAGDLRKSLVRVEHPTKTLAGVRYHFFLNSNDQGVAVAQRCGEEYGWGTHRTKQGARHEAARKALQTLEGLRPLIALTQLILGDDHRHLSVGTVVLWSNSQNSLGASRNTNRKSRVSKFGYIFQIDRSGLRIDRHEAGYKTHLAYIPCAPKFGRYSMILRVFSHHSHSRRYQTVETVALIPSMSDSAIDDDRAAKAARAKALLKSRQKKKAGVTAGSPSTPALSSLRHSTVASPSQDGSSYAPSEIADDNRSEASVNVLSQASPIPKSSASGPPQDVTKETPAAQVTSPINVSNHADASGLFSSIQPASGFRSASSLFGGDEGPSFIPTPSPGEIALSRSELERTRRELEDAQTRLQEMESQAETVRANLKAAEQASRRAKEETAVAEEAAKRTTEELRKANSTIEDMREDQRAAREDATAAYEAMRATETAKRQSEEELANLKRELEKIKEDAHSERDHSSKEIERLRSELESALSMSSQSQSTISLLVEEKSNLGAQLTYFEDLEARSQETDRRLEENKALAEKLNTRVAELETSLRNATSANEDLTTKEREASDRVRELERSSTQSSRTISDLQAELKDQRARVRELEEQIEADDRVEVLERRLKSMQDRSEELEEKFNKSKQLKVERDALESKYNASEEALNQAQQKLVELQTKCDQLNTEHLTLVTTHNSLESTKTDLSTRLADLEQQLERTIKELQDAVVTHANTKEQLNEALALVSRGASTESTLATLQAENEGLLANLAEMRPKIVELTEAKLTLGEAIEARDKLVRDYETQIKTLESELADAHSQKDDSGNKITEAKAHASALEKQLDREKLAISEAYAAYEELQSRLTLVEEQFKESELSKAELRSRIEQSEDRANRLDTDLERRAREVTALLEEIEGRTRETAELRNFLDKSRTDLDAANSEIAAREDELSRLRLNGSKSPTHDPTLAGETMELELSTMRSRIRALEAEVFDAHAREHSLQRQVAELQDTSKRMNSSMTWGIEGGRSANSGRGQIGTDSHRVSGELEPTRASVGNSRAFPPNHAGRMNKMSALDASLPLETRRKRAVSLNMLRARILSEMASGASGVSPNIRLANIGEEYSSAGTSNLVGGDDEAHVFWCSACEGESSRAVFTTNLHSQHVFRTKVHREYATRASYSSTRSLHWHRQAFHYSNIGITYVSARLGHADITNEWLTHQHRDTCASIVGHPPLATYLSIADGDATGRVRFEMIEVS</sequence>
<dbReference type="GO" id="GO:0005794">
    <property type="term" value="C:Golgi apparatus"/>
    <property type="evidence" value="ECO:0007669"/>
    <property type="project" value="TreeGrafter"/>
</dbReference>
<feature type="region of interest" description="Disordered" evidence="2">
    <location>
        <begin position="1147"/>
        <end position="1192"/>
    </location>
</feature>
<feature type="coiled-coil region" evidence="1">
    <location>
        <begin position="921"/>
        <end position="1114"/>
    </location>
</feature>
<dbReference type="InterPro" id="IPR009846">
    <property type="entry name" value="SF3b5/RDS3-10"/>
</dbReference>
<keyword evidence="1" id="KW-0175">Coiled coil</keyword>
<evidence type="ECO:0000256" key="1">
    <source>
        <dbReference type="SAM" id="Coils"/>
    </source>
</evidence>
<name>L8WPS9_THACA</name>
<dbReference type="OrthoDB" id="10255630at2759"/>
<dbReference type="OMA" id="MVEECEM"/>
<dbReference type="Proteomes" id="UP000011668">
    <property type="component" value="Unassembled WGS sequence"/>
</dbReference>
<dbReference type="EMBL" id="AFRT01002053">
    <property type="protein sequence ID" value="ELU38763.1"/>
    <property type="molecule type" value="Genomic_DNA"/>
</dbReference>
<dbReference type="PANTHER" id="PTHR19327">
    <property type="entry name" value="GOLGIN"/>
    <property type="match status" value="1"/>
</dbReference>
<dbReference type="Pfam" id="PF07189">
    <property type="entry name" value="SF3b10"/>
    <property type="match status" value="1"/>
</dbReference>
<dbReference type="Gene3D" id="1.10.287.1490">
    <property type="match status" value="2"/>
</dbReference>
<dbReference type="HOGENOM" id="CLU_005407_0_0_1"/>
<keyword evidence="4" id="KW-1185">Reference proteome</keyword>
<proteinExistence type="predicted"/>
<dbReference type="STRING" id="983506.L8WPS9"/>
<organism evidence="3 4">
    <name type="scientific">Thanatephorus cucumeris (strain AG1-IA)</name>
    <name type="common">Rice sheath blight fungus</name>
    <name type="synonym">Rhizoctonia solani</name>
    <dbReference type="NCBI Taxonomy" id="983506"/>
    <lineage>
        <taxon>Eukaryota</taxon>
        <taxon>Fungi</taxon>
        <taxon>Dikarya</taxon>
        <taxon>Basidiomycota</taxon>
        <taxon>Agaricomycotina</taxon>
        <taxon>Agaricomycetes</taxon>
        <taxon>Cantharellales</taxon>
        <taxon>Ceratobasidiaceae</taxon>
        <taxon>Rhizoctonia</taxon>
        <taxon>Rhizoctonia solani AG-1</taxon>
    </lineage>
</organism>